<comment type="subcellular location">
    <subcellularLocation>
        <location evidence="2">Cell membrane</location>
        <topology evidence="2">Single-pass type II membrane protein</topology>
    </subcellularLocation>
    <subcellularLocation>
        <location evidence="7">Membrane</location>
        <topology evidence="7">Single-pass type II membrane protein</topology>
    </subcellularLocation>
</comment>
<evidence type="ECO:0000313" key="9">
    <source>
        <dbReference type="EMBL" id="MBT9144483.1"/>
    </source>
</evidence>
<comment type="catalytic activity">
    <reaction evidence="1 7">
        <text>Cleavage of hydrophobic, N-terminal signal or leader sequences from secreted and periplasmic proteins.</text>
        <dbReference type="EC" id="3.4.21.89"/>
    </reaction>
</comment>
<dbReference type="EC" id="3.4.21.89" evidence="4 7"/>
<dbReference type="AlphaFoldDB" id="A0A9E2BF59"/>
<reference evidence="9 10" key="1">
    <citation type="journal article" date="2021" name="bioRxiv">
        <title>Unique metabolic strategies in Hadean analogues reveal hints for primordial physiology.</title>
        <authorList>
            <person name="Nobu M.K."/>
            <person name="Nakai R."/>
            <person name="Tamazawa S."/>
            <person name="Mori H."/>
            <person name="Toyoda A."/>
            <person name="Ijiri A."/>
            <person name="Suzuki S."/>
            <person name="Kurokawa K."/>
            <person name="Kamagata Y."/>
            <person name="Tamaki H."/>
        </authorList>
    </citation>
    <scope>NUCLEOTIDE SEQUENCE [LARGE SCALE GENOMIC DNA]</scope>
    <source>
        <strain evidence="9">BS525</strain>
    </source>
</reference>
<evidence type="ECO:0000259" key="8">
    <source>
        <dbReference type="Pfam" id="PF10502"/>
    </source>
</evidence>
<dbReference type="PRINTS" id="PR00727">
    <property type="entry name" value="LEADERPTASE"/>
</dbReference>
<accession>A0A9E2BF59</accession>
<dbReference type="InterPro" id="IPR019758">
    <property type="entry name" value="Pept_S26A_signal_pept_1_CS"/>
</dbReference>
<dbReference type="CDD" id="cd06530">
    <property type="entry name" value="S26_SPase_I"/>
    <property type="match status" value="1"/>
</dbReference>
<dbReference type="PANTHER" id="PTHR43390">
    <property type="entry name" value="SIGNAL PEPTIDASE I"/>
    <property type="match status" value="1"/>
</dbReference>
<dbReference type="GO" id="GO:0006465">
    <property type="term" value="P:signal peptide processing"/>
    <property type="evidence" value="ECO:0007669"/>
    <property type="project" value="InterPro"/>
</dbReference>
<evidence type="ECO:0000256" key="6">
    <source>
        <dbReference type="PIRSR" id="PIRSR600223-1"/>
    </source>
</evidence>
<evidence type="ECO:0000256" key="4">
    <source>
        <dbReference type="ARBA" id="ARBA00013208"/>
    </source>
</evidence>
<evidence type="ECO:0000256" key="2">
    <source>
        <dbReference type="ARBA" id="ARBA00004401"/>
    </source>
</evidence>
<dbReference type="PANTHER" id="PTHR43390:SF1">
    <property type="entry name" value="CHLOROPLAST PROCESSING PEPTIDASE"/>
    <property type="match status" value="1"/>
</dbReference>
<comment type="caution">
    <text evidence="9">The sequence shown here is derived from an EMBL/GenBank/DDBJ whole genome shotgun (WGS) entry which is preliminary data.</text>
</comment>
<dbReference type="NCBIfam" id="TIGR02227">
    <property type="entry name" value="sigpep_I_bact"/>
    <property type="match status" value="1"/>
</dbReference>
<dbReference type="InterPro" id="IPR019533">
    <property type="entry name" value="Peptidase_S26"/>
</dbReference>
<dbReference type="InterPro" id="IPR000223">
    <property type="entry name" value="Pept_S26A_signal_pept_1"/>
</dbReference>
<feature type="domain" description="Peptidase S26" evidence="8">
    <location>
        <begin position="11"/>
        <end position="164"/>
    </location>
</feature>
<feature type="active site" evidence="6">
    <location>
        <position position="41"/>
    </location>
</feature>
<keyword evidence="7" id="KW-0812">Transmembrane</keyword>
<comment type="similarity">
    <text evidence="3 7">Belongs to the peptidase S26 family.</text>
</comment>
<organism evidence="9 10">
    <name type="scientific">Psychracetigena formicireducens</name>
    <dbReference type="NCBI Taxonomy" id="2986056"/>
    <lineage>
        <taxon>Bacteria</taxon>
        <taxon>Bacillati</taxon>
        <taxon>Candidatus Lithacetigenota</taxon>
        <taxon>Candidatus Psychracetigena</taxon>
    </lineage>
</organism>
<dbReference type="GO" id="GO:0005886">
    <property type="term" value="C:plasma membrane"/>
    <property type="evidence" value="ECO:0007669"/>
    <property type="project" value="UniProtKB-SubCell"/>
</dbReference>
<keyword evidence="7" id="KW-0645">Protease</keyword>
<dbReference type="Pfam" id="PF10502">
    <property type="entry name" value="Peptidase_S26"/>
    <property type="match status" value="1"/>
</dbReference>
<dbReference type="SUPFAM" id="SSF51306">
    <property type="entry name" value="LexA/Signal peptidase"/>
    <property type="match status" value="1"/>
</dbReference>
<gene>
    <name evidence="9" type="primary">sipT</name>
    <name evidence="9" type="ORF">DDT42_00324</name>
</gene>
<evidence type="ECO:0000256" key="1">
    <source>
        <dbReference type="ARBA" id="ARBA00000677"/>
    </source>
</evidence>
<dbReference type="InterPro" id="IPR036286">
    <property type="entry name" value="LexA/Signal_pep-like_sf"/>
</dbReference>
<dbReference type="PROSITE" id="PS00761">
    <property type="entry name" value="SPASE_I_3"/>
    <property type="match status" value="1"/>
</dbReference>
<proteinExistence type="inferred from homology"/>
<dbReference type="Gene3D" id="2.10.109.10">
    <property type="entry name" value="Umud Fragment, subunit A"/>
    <property type="match status" value="1"/>
</dbReference>
<keyword evidence="5 7" id="KW-0378">Hydrolase</keyword>
<dbReference type="EMBL" id="QLTW01000009">
    <property type="protein sequence ID" value="MBT9144483.1"/>
    <property type="molecule type" value="Genomic_DNA"/>
</dbReference>
<evidence type="ECO:0000256" key="5">
    <source>
        <dbReference type="ARBA" id="ARBA00022801"/>
    </source>
</evidence>
<dbReference type="GO" id="GO:0009003">
    <property type="term" value="F:signal peptidase activity"/>
    <property type="evidence" value="ECO:0007669"/>
    <property type="project" value="UniProtKB-EC"/>
</dbReference>
<dbReference type="GO" id="GO:0004252">
    <property type="term" value="F:serine-type endopeptidase activity"/>
    <property type="evidence" value="ECO:0007669"/>
    <property type="project" value="InterPro"/>
</dbReference>
<keyword evidence="7" id="KW-1133">Transmembrane helix</keyword>
<sequence>MNTSSILDEAIDWLKTLIIAVIIALILRSFVISPFKVSLTSMYPTLYPDDLILVEKISMRFSPIKQGEIIVFRSPLGERKDFVKRVIAVPGDKIESREGDVYVNDELIQETYLKQNFSESIVPQTVIQGEYFVMGDNRDNSLDSRNFGTIEAASIKGRVVIIFWPWFRWQVLAYNRNP</sequence>
<evidence type="ECO:0000256" key="3">
    <source>
        <dbReference type="ARBA" id="ARBA00009370"/>
    </source>
</evidence>
<keyword evidence="7" id="KW-0472">Membrane</keyword>
<name>A0A9E2BF59_PSYF1</name>
<evidence type="ECO:0000256" key="7">
    <source>
        <dbReference type="RuleBase" id="RU362042"/>
    </source>
</evidence>
<protein>
    <recommendedName>
        <fullName evidence="4 7">Signal peptidase I</fullName>
        <ecNumber evidence="4 7">3.4.21.89</ecNumber>
    </recommendedName>
</protein>
<feature type="active site" evidence="6">
    <location>
        <position position="84"/>
    </location>
</feature>
<evidence type="ECO:0000313" key="10">
    <source>
        <dbReference type="Proteomes" id="UP000811545"/>
    </source>
</evidence>
<feature type="transmembrane region" description="Helical" evidence="7">
    <location>
        <begin position="13"/>
        <end position="32"/>
    </location>
</feature>
<dbReference type="Proteomes" id="UP000811545">
    <property type="component" value="Unassembled WGS sequence"/>
</dbReference>